<dbReference type="InterPro" id="IPR002889">
    <property type="entry name" value="WSC_carb-bd"/>
</dbReference>
<feature type="region of interest" description="Disordered" evidence="1">
    <location>
        <begin position="475"/>
        <end position="498"/>
    </location>
</feature>
<dbReference type="PANTHER" id="PTHR43662">
    <property type="match status" value="1"/>
</dbReference>
<organism evidence="5 6">
    <name type="scientific">Lasiodiplodia theobromae</name>
    <dbReference type="NCBI Taxonomy" id="45133"/>
    <lineage>
        <taxon>Eukaryota</taxon>
        <taxon>Fungi</taxon>
        <taxon>Dikarya</taxon>
        <taxon>Ascomycota</taxon>
        <taxon>Pezizomycotina</taxon>
        <taxon>Dothideomycetes</taxon>
        <taxon>Dothideomycetes incertae sedis</taxon>
        <taxon>Botryosphaeriales</taxon>
        <taxon>Botryosphaeriaceae</taxon>
        <taxon>Lasiodiplodia</taxon>
    </lineage>
</organism>
<evidence type="ECO:0000256" key="2">
    <source>
        <dbReference type="SAM" id="Phobius"/>
    </source>
</evidence>
<dbReference type="PANTHER" id="PTHR43662:SF3">
    <property type="entry name" value="DOMAIN PROTEIN, PUTATIVE (AFU_ORTHOLOGUE AFUA_6G11970)-RELATED"/>
    <property type="match status" value="1"/>
</dbReference>
<keyword evidence="2" id="KW-1133">Transmembrane helix</keyword>
<keyword evidence="3" id="KW-0732">Signal</keyword>
<feature type="transmembrane region" description="Helical" evidence="2">
    <location>
        <begin position="593"/>
        <end position="619"/>
    </location>
</feature>
<evidence type="ECO:0000313" key="6">
    <source>
        <dbReference type="Proteomes" id="UP000325902"/>
    </source>
</evidence>
<evidence type="ECO:0000259" key="4">
    <source>
        <dbReference type="PROSITE" id="PS51212"/>
    </source>
</evidence>
<accession>A0A5N5D933</accession>
<evidence type="ECO:0000256" key="1">
    <source>
        <dbReference type="SAM" id="MobiDB-lite"/>
    </source>
</evidence>
<evidence type="ECO:0000313" key="5">
    <source>
        <dbReference type="EMBL" id="KAB2573812.1"/>
    </source>
</evidence>
<evidence type="ECO:0000256" key="3">
    <source>
        <dbReference type="SAM" id="SignalP"/>
    </source>
</evidence>
<gene>
    <name evidence="5" type="ORF">DBV05_g7548</name>
</gene>
<dbReference type="InterPro" id="IPR018535">
    <property type="entry name" value="DUF1996"/>
</dbReference>
<keyword evidence="6" id="KW-1185">Reference proteome</keyword>
<protein>
    <recommendedName>
        <fullName evidence="4">WSC domain-containing protein</fullName>
    </recommendedName>
</protein>
<dbReference type="Pfam" id="PF01822">
    <property type="entry name" value="WSC"/>
    <property type="match status" value="1"/>
</dbReference>
<name>A0A5N5D933_9PEZI</name>
<feature type="signal peptide" evidence="3">
    <location>
        <begin position="1"/>
        <end position="20"/>
    </location>
</feature>
<proteinExistence type="predicted"/>
<reference evidence="5 6" key="1">
    <citation type="journal article" date="2019" name="Sci. Rep.">
        <title>A multi-omics analysis of the grapevine pathogen Lasiodiplodia theobromae reveals that temperature affects the expression of virulence- and pathogenicity-related genes.</title>
        <authorList>
            <person name="Felix C."/>
            <person name="Meneses R."/>
            <person name="Goncalves M.F.M."/>
            <person name="Tilleman L."/>
            <person name="Duarte A.S."/>
            <person name="Jorrin-Novo J.V."/>
            <person name="Van de Peer Y."/>
            <person name="Deforce D."/>
            <person name="Van Nieuwerburgh F."/>
            <person name="Esteves A.C."/>
            <person name="Alves A."/>
        </authorList>
    </citation>
    <scope>NUCLEOTIDE SEQUENCE [LARGE SCALE GENOMIC DNA]</scope>
    <source>
        <strain evidence="5 6">LA-SOL3</strain>
    </source>
</reference>
<dbReference type="AlphaFoldDB" id="A0A5N5D933"/>
<dbReference type="Pfam" id="PF09362">
    <property type="entry name" value="DUF1996"/>
    <property type="match status" value="1"/>
</dbReference>
<dbReference type="PROSITE" id="PS51212">
    <property type="entry name" value="WSC"/>
    <property type="match status" value="1"/>
</dbReference>
<dbReference type="SMART" id="SM00321">
    <property type="entry name" value="WSC"/>
    <property type="match status" value="1"/>
</dbReference>
<comment type="caution">
    <text evidence="5">The sequence shown here is derived from an EMBL/GenBank/DDBJ whole genome shotgun (WGS) entry which is preliminary data.</text>
</comment>
<feature type="domain" description="WSC" evidence="4">
    <location>
        <begin position="350"/>
        <end position="453"/>
    </location>
</feature>
<sequence>MKILALFAALVGLLPMLVHGDWKMPCPGTVVRERIDPIINPGAVSNHVHRVVGGSGINFTMDYNMTRHAGCSSCTVKQDKSSYWIPQLYYTKSTDGGLRYELVPDGSVNVTYTQIHADGEDIHPFPEGLTMTAGNPFRRNFTGDAMSYAISFRCSDSSVHRSELPMDCKYSVIATIHFPFCWNGRDLTSDDFFSHMSYPEKNYREGKCPQTHPVRVIRLSFDFEFKVAGLNDEAYSIQPPFSLSMGDTTGYGLHGGFVNGWDTETLRSAIDTCVDVNGGDISTCHVLTQYTAEQCMDCKVPPRVDEPINDVAALPGCTFDNSKFSQDCNGSSSANIANYQTSFEDITYKSWRYLGCSSSSDPFGWNGSLVKDMFTQRSPSLTPAYCSSWCESLNTISTAWFAIHDGECVCSMLNPKPSRLPLTGFLGNCDTPCPGNQNVTCGGLNSTSLYKYCGTGECHNSEFKQWPFAVKPVEKRTDSATTSPASSTTTPNVSGARLEEPHVTSTFVGYKVCARNPPDEPESAATLFNWDWRNVTCTIVEGFRAEAVAAAFMDWAVAEYGLNPGTKYASPEDVLDARVAQLRLEELRQQRPLIMAVESSIALIFVSIVCVIGFAALAFHKSSYTGTKGKSLADVYNDIEFATRLLDMDPAVLEMLFAKYAAMKQEREQTVKMVEKAAPGLLS</sequence>
<dbReference type="OrthoDB" id="74764at2759"/>
<keyword evidence="2" id="KW-0472">Membrane</keyword>
<feature type="compositionally biased region" description="Low complexity" evidence="1">
    <location>
        <begin position="479"/>
        <end position="491"/>
    </location>
</feature>
<dbReference type="EMBL" id="VCHE01000052">
    <property type="protein sequence ID" value="KAB2573812.1"/>
    <property type="molecule type" value="Genomic_DNA"/>
</dbReference>
<keyword evidence="2" id="KW-0812">Transmembrane</keyword>
<feature type="chain" id="PRO_5024866204" description="WSC domain-containing protein" evidence="3">
    <location>
        <begin position="21"/>
        <end position="683"/>
    </location>
</feature>
<dbReference type="Proteomes" id="UP000325902">
    <property type="component" value="Unassembled WGS sequence"/>
</dbReference>